<dbReference type="Gene3D" id="3.40.1080.10">
    <property type="entry name" value="Glutaconate Coenzyme A-transferase"/>
    <property type="match status" value="2"/>
</dbReference>
<dbReference type="GO" id="GO:0008410">
    <property type="term" value="F:CoA-transferase activity"/>
    <property type="evidence" value="ECO:0007669"/>
    <property type="project" value="InterPro"/>
</dbReference>
<evidence type="ECO:0000313" key="5">
    <source>
        <dbReference type="EMBL" id="ANY67423.1"/>
    </source>
</evidence>
<evidence type="ECO:0000256" key="1">
    <source>
        <dbReference type="ARBA" id="ARBA00007154"/>
    </source>
</evidence>
<evidence type="ECO:0000256" key="3">
    <source>
        <dbReference type="PIRNR" id="PIRNR000858"/>
    </source>
</evidence>
<evidence type="ECO:0000256" key="2">
    <source>
        <dbReference type="ARBA" id="ARBA00022679"/>
    </source>
</evidence>
<feature type="active site" description="5-glutamyl coenzyme A thioester intermediate" evidence="4">
    <location>
        <position position="332"/>
    </location>
</feature>
<dbReference type="SUPFAM" id="SSF100950">
    <property type="entry name" value="NagB/RpiA/CoA transferase-like"/>
    <property type="match status" value="2"/>
</dbReference>
<dbReference type="InterPro" id="IPR014388">
    <property type="entry name" value="3-oxoacid_CoA-transferase"/>
</dbReference>
<accession>A0A1B2DIA4</accession>
<keyword evidence="2 3" id="KW-0808">Transferase</keyword>
<sequence length="532" mass="56951">MSNATLKKRTGPVPILTADEAVRLIPDSATVAFSGAGGGIVEATAVIEALADRYHKEQQPSGLTYLHTTGLGDRADRGMSPIAIAGLCAKAIGGHWGQSPRMSELAETNQIEAYCFPQGVITQLFRSTAAGHPGILSHVGLGSFVDPRQQGGKLNERTTKELVRLMEIDGKEWLFYPSIKPDVAIIRGTTADTDGYITMEDEPTFLDVLSIAQATKNSGGIVIVQVQRMVQARSQHPKTIKIPGFLVDAVVVVPEQMQTYQTESNRYMSGDLLAVQGGIEPLQLTERKIIARRALMEAFPGAVANLGVGISDGVGYVAAEEGVGEALTFTVELGPIGGTPAKGIIFGATISPRAVLDQPYQFDFYDGGGLDVSFLSFAEMDQAGNVNVHKFNGKIMGVGGFIDIAQNSKKVVFSGTFTAGGLSVQVNDGKVDIAKEGRFRKIVPALADISFNGVEAAQNGKEVIFITERAVFQLTARGLMLCEIAPGIDLQRDILDLLAFEPLISPELKLMDARLFQEEPMGLKQEWNAATV</sequence>
<reference evidence="5" key="1">
    <citation type="submission" date="2016-08" db="EMBL/GenBank/DDBJ databases">
        <title>Complete Genome Seqeunce of Paenibacillus sp. BIHB 4019 from tea rhizoplane.</title>
        <authorList>
            <person name="Thakur R."/>
            <person name="Swarnkar M.K."/>
            <person name="Gulati A."/>
        </authorList>
    </citation>
    <scope>NUCLEOTIDE SEQUENCE [LARGE SCALE GENOMIC DNA]</scope>
    <source>
        <strain evidence="5">BIHB4019</strain>
    </source>
</reference>
<protein>
    <submittedName>
        <fullName evidence="5">Acetate CoA-transferase YdiF</fullName>
    </submittedName>
</protein>
<dbReference type="InterPro" id="IPR004165">
    <property type="entry name" value="CoA_trans_fam_I"/>
</dbReference>
<dbReference type="EMBL" id="CP016808">
    <property type="protein sequence ID" value="ANY67423.1"/>
    <property type="molecule type" value="Genomic_DNA"/>
</dbReference>
<dbReference type="SMART" id="SM00882">
    <property type="entry name" value="CoA_trans"/>
    <property type="match status" value="1"/>
</dbReference>
<dbReference type="PIRSF" id="PIRSF000858">
    <property type="entry name" value="SCOT-t"/>
    <property type="match status" value="1"/>
</dbReference>
<comment type="similarity">
    <text evidence="1 3">Belongs to the 3-oxoacid CoA-transferase family.</text>
</comment>
<dbReference type="RefSeq" id="WP_099518625.1">
    <property type="nucleotide sequence ID" value="NZ_CP016808.1"/>
</dbReference>
<gene>
    <name evidence="5" type="ORF">BBD42_13760</name>
</gene>
<dbReference type="AlphaFoldDB" id="A0A1B2DIA4"/>
<dbReference type="PANTHER" id="PTHR43293:SF1">
    <property type="entry name" value="ACETATE COA-TRANSFERASE YDIF"/>
    <property type="match status" value="1"/>
</dbReference>
<organism evidence="5">
    <name type="scientific">Paenibacillus sp. BIHB 4019</name>
    <dbReference type="NCBI Taxonomy" id="1870819"/>
    <lineage>
        <taxon>Bacteria</taxon>
        <taxon>Bacillati</taxon>
        <taxon>Bacillota</taxon>
        <taxon>Bacilli</taxon>
        <taxon>Bacillales</taxon>
        <taxon>Paenibacillaceae</taxon>
        <taxon>Paenibacillus</taxon>
    </lineage>
</organism>
<dbReference type="PANTHER" id="PTHR43293">
    <property type="entry name" value="ACETATE COA-TRANSFERASE YDIF"/>
    <property type="match status" value="1"/>
</dbReference>
<dbReference type="GO" id="GO:0046952">
    <property type="term" value="P:ketone body catabolic process"/>
    <property type="evidence" value="ECO:0007669"/>
    <property type="project" value="InterPro"/>
</dbReference>
<proteinExistence type="inferred from homology"/>
<evidence type="ECO:0000256" key="4">
    <source>
        <dbReference type="PIRSR" id="PIRSR000858-1"/>
    </source>
</evidence>
<dbReference type="Pfam" id="PF01144">
    <property type="entry name" value="CoA_trans"/>
    <property type="match status" value="1"/>
</dbReference>
<dbReference type="InterPro" id="IPR037171">
    <property type="entry name" value="NagB/RpiA_transferase-like"/>
</dbReference>
<name>A0A1B2DIA4_9BACL</name>